<reference evidence="1" key="1">
    <citation type="submission" date="2018-10" db="EMBL/GenBank/DDBJ databases">
        <authorList>
            <person name="Aoki K."/>
        </authorList>
    </citation>
    <scope>NUCLEOTIDE SEQUENCE</scope>
</reference>
<dbReference type="EMBL" id="UOYO01000013">
    <property type="protein sequence ID" value="VAY86447.1"/>
    <property type="molecule type" value="Genomic_DNA"/>
</dbReference>
<protein>
    <submittedName>
        <fullName evidence="1">Uncharacterized protein</fullName>
    </submittedName>
</protein>
<sequence>MPSIRSFNKSIFALVSSTLRSNFLRFILFFKITFSESLNPYGLDDSKSPAPNTETSLARRVELINR</sequence>
<name>A0A3B1DRU3_9ZZZZ</name>
<dbReference type="AlphaFoldDB" id="A0A3B1DRU3"/>
<proteinExistence type="predicted"/>
<accession>A0A3B1DRU3</accession>
<organism evidence="1">
    <name type="scientific">hydrothermal vent metagenome</name>
    <dbReference type="NCBI Taxonomy" id="652676"/>
    <lineage>
        <taxon>unclassified sequences</taxon>
        <taxon>metagenomes</taxon>
        <taxon>ecological metagenomes</taxon>
    </lineage>
</organism>
<gene>
    <name evidence="1" type="ORF">MNB_ARC-1_133</name>
</gene>
<evidence type="ECO:0000313" key="1">
    <source>
        <dbReference type="EMBL" id="VAY86447.1"/>
    </source>
</evidence>